<keyword evidence="2" id="KW-1185">Reference proteome</keyword>
<reference evidence="1 2" key="1">
    <citation type="submission" date="2023-05" db="EMBL/GenBank/DDBJ databases">
        <title>A 100% complete, gapless, phased diploid assembly of the Scenedesmus obliquus UTEX 3031 genome.</title>
        <authorList>
            <person name="Biondi T.C."/>
            <person name="Hanschen E.R."/>
            <person name="Kwon T."/>
            <person name="Eng W."/>
            <person name="Kruse C.P.S."/>
            <person name="Koehler S.I."/>
            <person name="Kunde Y."/>
            <person name="Gleasner C.D."/>
            <person name="You Mak K.T."/>
            <person name="Polle J."/>
            <person name="Hovde B.T."/>
            <person name="Starkenburg S.R."/>
        </authorList>
    </citation>
    <scope>NUCLEOTIDE SEQUENCE [LARGE SCALE GENOMIC DNA]</scope>
    <source>
        <strain evidence="1 2">DOE0152z</strain>
    </source>
</reference>
<evidence type="ECO:0000313" key="2">
    <source>
        <dbReference type="Proteomes" id="UP001244341"/>
    </source>
</evidence>
<name>A0ABY8UM54_TETOB</name>
<evidence type="ECO:0000313" key="1">
    <source>
        <dbReference type="EMBL" id="WIA22365.1"/>
    </source>
</evidence>
<dbReference type="Proteomes" id="UP001244341">
    <property type="component" value="Chromosome 14b"/>
</dbReference>
<dbReference type="EMBL" id="CP126221">
    <property type="protein sequence ID" value="WIA22365.1"/>
    <property type="molecule type" value="Genomic_DNA"/>
</dbReference>
<protein>
    <submittedName>
        <fullName evidence="1">Uncharacterized protein</fullName>
    </submittedName>
</protein>
<accession>A0ABY8UM54</accession>
<proteinExistence type="predicted"/>
<organism evidence="1 2">
    <name type="scientific">Tetradesmus obliquus</name>
    <name type="common">Green alga</name>
    <name type="synonym">Acutodesmus obliquus</name>
    <dbReference type="NCBI Taxonomy" id="3088"/>
    <lineage>
        <taxon>Eukaryota</taxon>
        <taxon>Viridiplantae</taxon>
        <taxon>Chlorophyta</taxon>
        <taxon>core chlorophytes</taxon>
        <taxon>Chlorophyceae</taxon>
        <taxon>CS clade</taxon>
        <taxon>Sphaeropleales</taxon>
        <taxon>Scenedesmaceae</taxon>
        <taxon>Tetradesmus</taxon>
    </lineage>
</organism>
<sequence>MPVRELLTILQSPLDSANHTLTTRRDLFTSQLARKHPVPFFQFLDICARSEGLDAVTAGRMVFLVTHGCAKIGTKGLEELLSSPTATAALGSALCSSMKLWTAPDTSCSSLRSDAASAEVADVVWPLGVGSWVLHVG</sequence>
<gene>
    <name evidence="1" type="ORF">OEZ85_004674</name>
</gene>